<keyword evidence="1" id="KW-0812">Transmembrane</keyword>
<dbReference type="Proteomes" id="UP001629246">
    <property type="component" value="Unassembled WGS sequence"/>
</dbReference>
<name>A0ABW9ADS2_9BURK</name>
<proteinExistence type="predicted"/>
<gene>
    <name evidence="2" type="ORF">PQR62_21080</name>
</gene>
<evidence type="ECO:0000313" key="2">
    <source>
        <dbReference type="EMBL" id="MFL9926781.1"/>
    </source>
</evidence>
<protein>
    <submittedName>
        <fullName evidence="2">PepSY-associated TM helix domain-containing protein</fullName>
    </submittedName>
</protein>
<evidence type="ECO:0000313" key="3">
    <source>
        <dbReference type="Proteomes" id="UP001629246"/>
    </source>
</evidence>
<sequence>MMVWGIRLPVWRRLHRWSSLGCTIFLLLSCLSGLPLIFSDEIEALIGRPPALSGPALAVTPGDLDAMAAAATRRYPHERVRFIFFDRDEGQIKVVMGSQDSPDRSRDHPLVFDGASGRLVDEPPSLLRRRWEFMPFVQRLHTELLSGFAGEMVLAAVGLLALMAVLSGVALYGPYMKNQAFGALRRGRRRTWWLDLHNLIGIATAVWVLAITATGIINEFAKPLAAVWRSGQMSRLAASGNTPVPFEALPSIQAARDAAAAALPDNNVTSIILPSRSFSNPAHYLIWTNGNTPLTHRLFSAVLVDARSNKAVAVAEMPGYLRSLQLARPLHFGDYGGFPLKLIWGAFDVFAIFLLLSGLYLWLKRPMRA</sequence>
<dbReference type="RefSeq" id="WP_408160003.1">
    <property type="nucleotide sequence ID" value="NZ_JAQQFM010000010.1"/>
</dbReference>
<dbReference type="PANTHER" id="PTHR34219">
    <property type="entry name" value="IRON-REGULATED INNER MEMBRANE PROTEIN-RELATED"/>
    <property type="match status" value="1"/>
</dbReference>
<organism evidence="2 3">
    <name type="scientific">Herbaspirillum lusitanum</name>
    <dbReference type="NCBI Taxonomy" id="213312"/>
    <lineage>
        <taxon>Bacteria</taxon>
        <taxon>Pseudomonadati</taxon>
        <taxon>Pseudomonadota</taxon>
        <taxon>Betaproteobacteria</taxon>
        <taxon>Burkholderiales</taxon>
        <taxon>Oxalobacteraceae</taxon>
        <taxon>Herbaspirillum</taxon>
    </lineage>
</organism>
<reference evidence="2 3" key="1">
    <citation type="journal article" date="2024" name="Chem. Sci.">
        <title>Discovery of megapolipeptins by genome mining of a Burkholderiales bacteria collection.</title>
        <authorList>
            <person name="Paulo B.S."/>
            <person name="Recchia M.J.J."/>
            <person name="Lee S."/>
            <person name="Fergusson C.H."/>
            <person name="Romanowski S.B."/>
            <person name="Hernandez A."/>
            <person name="Krull N."/>
            <person name="Liu D.Y."/>
            <person name="Cavanagh H."/>
            <person name="Bos A."/>
            <person name="Gray C.A."/>
            <person name="Murphy B.T."/>
            <person name="Linington R.G."/>
            <person name="Eustaquio A.S."/>
        </authorList>
    </citation>
    <scope>NUCLEOTIDE SEQUENCE [LARGE SCALE GENOMIC DNA]</scope>
    <source>
        <strain evidence="2 3">RL21-008-BIB-A</strain>
    </source>
</reference>
<dbReference type="InterPro" id="IPR005625">
    <property type="entry name" value="PepSY-ass_TM"/>
</dbReference>
<accession>A0ABW9ADS2</accession>
<feature type="transmembrane region" description="Helical" evidence="1">
    <location>
        <begin position="152"/>
        <end position="175"/>
    </location>
</feature>
<dbReference type="PANTHER" id="PTHR34219:SF3">
    <property type="entry name" value="BLL7967 PROTEIN"/>
    <property type="match status" value="1"/>
</dbReference>
<feature type="transmembrane region" description="Helical" evidence="1">
    <location>
        <begin position="196"/>
        <end position="217"/>
    </location>
</feature>
<evidence type="ECO:0000256" key="1">
    <source>
        <dbReference type="SAM" id="Phobius"/>
    </source>
</evidence>
<keyword evidence="1" id="KW-0472">Membrane</keyword>
<dbReference type="Pfam" id="PF03929">
    <property type="entry name" value="PepSY_TM"/>
    <property type="match status" value="1"/>
</dbReference>
<feature type="transmembrane region" description="Helical" evidence="1">
    <location>
        <begin position="342"/>
        <end position="363"/>
    </location>
</feature>
<dbReference type="EMBL" id="JAQQFM010000010">
    <property type="protein sequence ID" value="MFL9926781.1"/>
    <property type="molecule type" value="Genomic_DNA"/>
</dbReference>
<keyword evidence="1" id="KW-1133">Transmembrane helix</keyword>
<comment type="caution">
    <text evidence="2">The sequence shown here is derived from an EMBL/GenBank/DDBJ whole genome shotgun (WGS) entry which is preliminary data.</text>
</comment>
<keyword evidence="3" id="KW-1185">Reference proteome</keyword>
<dbReference type="PROSITE" id="PS51257">
    <property type="entry name" value="PROKAR_LIPOPROTEIN"/>
    <property type="match status" value="1"/>
</dbReference>